<organism evidence="1 2">
    <name type="scientific">[Candida] arabinofermentans NRRL YB-2248</name>
    <dbReference type="NCBI Taxonomy" id="983967"/>
    <lineage>
        <taxon>Eukaryota</taxon>
        <taxon>Fungi</taxon>
        <taxon>Dikarya</taxon>
        <taxon>Ascomycota</taxon>
        <taxon>Saccharomycotina</taxon>
        <taxon>Pichiomycetes</taxon>
        <taxon>Pichiales</taxon>
        <taxon>Pichiaceae</taxon>
        <taxon>Ogataea</taxon>
        <taxon>Ogataea/Candida clade</taxon>
    </lineage>
</organism>
<proteinExistence type="predicted"/>
<evidence type="ECO:0000313" key="2">
    <source>
        <dbReference type="Proteomes" id="UP000094801"/>
    </source>
</evidence>
<reference evidence="2" key="1">
    <citation type="submission" date="2016-04" db="EMBL/GenBank/DDBJ databases">
        <title>Comparative genomics of biotechnologically important yeasts.</title>
        <authorList>
            <consortium name="DOE Joint Genome Institute"/>
            <person name="Riley R."/>
            <person name="Haridas S."/>
            <person name="Wolfe K.H."/>
            <person name="Lopes M.R."/>
            <person name="Hittinger C.T."/>
            <person name="Goker M."/>
            <person name="Salamov A."/>
            <person name="Wisecaver J."/>
            <person name="Long T.M."/>
            <person name="Aerts A.L."/>
            <person name="Barry K."/>
            <person name="Choi C."/>
            <person name="Clum A."/>
            <person name="Coughlan A.Y."/>
            <person name="Deshpande S."/>
            <person name="Douglass A.P."/>
            <person name="Hanson S.J."/>
            <person name="Klenk H.-P."/>
            <person name="Labutti K."/>
            <person name="Lapidus A."/>
            <person name="Lindquist E."/>
            <person name="Lipzen A."/>
            <person name="Meier-Kolthoff J.P."/>
            <person name="Ohm R.A."/>
            <person name="Otillar R.P."/>
            <person name="Pangilinan J."/>
            <person name="Peng Y."/>
            <person name="Rokas A."/>
            <person name="Rosa C.A."/>
            <person name="Scheuner C."/>
            <person name="Sibirny A.A."/>
            <person name="Slot J.C."/>
            <person name="Stielow J.B."/>
            <person name="Sun H."/>
            <person name="Kurtzman C.P."/>
            <person name="Blackwell M."/>
            <person name="Grigoriev I.V."/>
            <person name="Jeffries T.W."/>
        </authorList>
    </citation>
    <scope>NUCLEOTIDE SEQUENCE [LARGE SCALE GENOMIC DNA]</scope>
    <source>
        <strain evidence="2">NRRL YB-2248</strain>
    </source>
</reference>
<dbReference type="EMBL" id="KV453847">
    <property type="protein sequence ID" value="ODV87813.1"/>
    <property type="molecule type" value="Genomic_DNA"/>
</dbReference>
<accession>A0A1E4T7U3</accession>
<dbReference type="Proteomes" id="UP000094801">
    <property type="component" value="Unassembled WGS sequence"/>
</dbReference>
<keyword evidence="2" id="KW-1185">Reference proteome</keyword>
<evidence type="ECO:0000313" key="1">
    <source>
        <dbReference type="EMBL" id="ODV87813.1"/>
    </source>
</evidence>
<protein>
    <submittedName>
        <fullName evidence="1">Uncharacterized protein</fullName>
    </submittedName>
</protein>
<dbReference type="AlphaFoldDB" id="A0A1E4T7U3"/>
<sequence length="224" mass="25621">MLLRPQSPKATNIASLDSSLLTLAEIESTDYAEILSDYYNEIEDEAKDITITPAFTANSTTNTLDQDENSILENSTIIEETFKQYYYSSSDYEKHVTQECASFAYLQEKNSLEAVTSQECPDISTEWKPLFLLRTLSAFYPSWVASDDPYFYLEDPFQAQMTLPAFTLYLKVWNNRAAPKANHYQSKLLPIIKDSLSNSDTVDCHTLRDFPYANLSFVLDDDEK</sequence>
<name>A0A1E4T7U3_9ASCO</name>
<gene>
    <name evidence="1" type="ORF">CANARDRAFT_26016</name>
</gene>